<keyword evidence="3" id="KW-1185">Reference proteome</keyword>
<dbReference type="Proteomes" id="UP000235388">
    <property type="component" value="Unassembled WGS sequence"/>
</dbReference>
<dbReference type="AlphaFoldDB" id="A0A2N5V3W1"/>
<protein>
    <submittedName>
        <fullName evidence="2">Uncharacterized protein</fullName>
    </submittedName>
</protein>
<organism evidence="2 3">
    <name type="scientific">Puccinia coronata f. sp. avenae</name>
    <dbReference type="NCBI Taxonomy" id="200324"/>
    <lineage>
        <taxon>Eukaryota</taxon>
        <taxon>Fungi</taxon>
        <taxon>Dikarya</taxon>
        <taxon>Basidiomycota</taxon>
        <taxon>Pucciniomycotina</taxon>
        <taxon>Pucciniomycetes</taxon>
        <taxon>Pucciniales</taxon>
        <taxon>Pucciniaceae</taxon>
        <taxon>Puccinia</taxon>
    </lineage>
</organism>
<gene>
    <name evidence="2" type="ORF">PCANC_12330</name>
</gene>
<proteinExistence type="predicted"/>
<dbReference type="EMBL" id="PGCJ01000135">
    <property type="protein sequence ID" value="PLW44647.1"/>
    <property type="molecule type" value="Genomic_DNA"/>
</dbReference>
<name>A0A2N5V3W1_9BASI</name>
<evidence type="ECO:0000313" key="3">
    <source>
        <dbReference type="Proteomes" id="UP000235388"/>
    </source>
</evidence>
<evidence type="ECO:0000313" key="2">
    <source>
        <dbReference type="EMBL" id="PLW44647.1"/>
    </source>
</evidence>
<feature type="region of interest" description="Disordered" evidence="1">
    <location>
        <begin position="45"/>
        <end position="66"/>
    </location>
</feature>
<reference evidence="2 3" key="1">
    <citation type="submission" date="2017-11" db="EMBL/GenBank/DDBJ databases">
        <title>De novo assembly and phasing of dikaryotic genomes from two isolates of Puccinia coronata f. sp. avenae, the causal agent of oat crown rust.</title>
        <authorList>
            <person name="Miller M.E."/>
            <person name="Zhang Y."/>
            <person name="Omidvar V."/>
            <person name="Sperschneider J."/>
            <person name="Schwessinger B."/>
            <person name="Raley C."/>
            <person name="Palmer J.M."/>
            <person name="Garnica D."/>
            <person name="Upadhyaya N."/>
            <person name="Rathjen J."/>
            <person name="Taylor J.M."/>
            <person name="Park R.F."/>
            <person name="Dodds P.N."/>
            <person name="Hirsch C.D."/>
            <person name="Kianian S.F."/>
            <person name="Figueroa M."/>
        </authorList>
    </citation>
    <scope>NUCLEOTIDE SEQUENCE [LARGE SCALE GENOMIC DNA]</scope>
    <source>
        <strain evidence="2">12NC29</strain>
    </source>
</reference>
<feature type="compositionally biased region" description="Polar residues" evidence="1">
    <location>
        <begin position="55"/>
        <end position="66"/>
    </location>
</feature>
<accession>A0A2N5V3W1</accession>
<sequence length="127" mass="13908">MLFFILLRSNDFAPRCVSLLQSKSLSRGYEPHCLLDSHTALAPKNTIPPNKPEISRSTASHQLSNPTVSITVDEPKLLPKAALKTGGIEQLKPPGAKSNYINWSFVVGIHLRSTRVSHALTPVEVVN</sequence>
<evidence type="ECO:0000256" key="1">
    <source>
        <dbReference type="SAM" id="MobiDB-lite"/>
    </source>
</evidence>
<comment type="caution">
    <text evidence="2">The sequence shown here is derived from an EMBL/GenBank/DDBJ whole genome shotgun (WGS) entry which is preliminary data.</text>
</comment>